<dbReference type="Proteomes" id="UP001259832">
    <property type="component" value="Unassembled WGS sequence"/>
</dbReference>
<dbReference type="EMBL" id="JASMQC010000005">
    <property type="protein sequence ID" value="KAK1945283.1"/>
    <property type="molecule type" value="Genomic_DNA"/>
</dbReference>
<accession>A0AAD9GW40</accession>
<name>A0AAD9GW40_9STRA</name>
<evidence type="ECO:0000313" key="2">
    <source>
        <dbReference type="EMBL" id="KAK1945283.1"/>
    </source>
</evidence>
<organism evidence="2 3">
    <name type="scientific">Phytophthora citrophthora</name>
    <dbReference type="NCBI Taxonomy" id="4793"/>
    <lineage>
        <taxon>Eukaryota</taxon>
        <taxon>Sar</taxon>
        <taxon>Stramenopiles</taxon>
        <taxon>Oomycota</taxon>
        <taxon>Peronosporomycetes</taxon>
        <taxon>Peronosporales</taxon>
        <taxon>Peronosporaceae</taxon>
        <taxon>Phytophthora</taxon>
    </lineage>
</organism>
<dbReference type="AlphaFoldDB" id="A0AAD9GW40"/>
<evidence type="ECO:0000313" key="3">
    <source>
        <dbReference type="Proteomes" id="UP001259832"/>
    </source>
</evidence>
<sequence>MATEQSIDGVPSLDGMIASPQRDCGAGPNPVTTLQLLRQGVTTLSQHYGSRRHTMPAGLH</sequence>
<comment type="caution">
    <text evidence="2">The sequence shown here is derived from an EMBL/GenBank/DDBJ whole genome shotgun (WGS) entry which is preliminary data.</text>
</comment>
<keyword evidence="3" id="KW-1185">Reference proteome</keyword>
<evidence type="ECO:0000256" key="1">
    <source>
        <dbReference type="SAM" id="MobiDB-lite"/>
    </source>
</evidence>
<gene>
    <name evidence="2" type="ORF">P3T76_003816</name>
</gene>
<reference evidence="2" key="1">
    <citation type="submission" date="2023-08" db="EMBL/GenBank/DDBJ databases">
        <title>Reference Genome Resource for the Citrus Pathogen Phytophthora citrophthora.</title>
        <authorList>
            <person name="Moller H."/>
            <person name="Coetzee B."/>
            <person name="Rose L.J."/>
            <person name="Van Niekerk J.M."/>
        </authorList>
    </citation>
    <scope>NUCLEOTIDE SEQUENCE</scope>
    <source>
        <strain evidence="2">STE-U-9442</strain>
    </source>
</reference>
<protein>
    <submittedName>
        <fullName evidence="2">Uncharacterized protein</fullName>
    </submittedName>
</protein>
<proteinExistence type="predicted"/>
<feature type="region of interest" description="Disordered" evidence="1">
    <location>
        <begin position="1"/>
        <end position="31"/>
    </location>
</feature>